<dbReference type="AlphaFoldDB" id="A0A0C3AH99"/>
<dbReference type="Proteomes" id="UP000054166">
    <property type="component" value="Unassembled WGS sequence"/>
</dbReference>
<evidence type="ECO:0000313" key="1">
    <source>
        <dbReference type="EMBL" id="KIM73168.1"/>
    </source>
</evidence>
<gene>
    <name evidence="1" type="ORF">PILCRDRAFT_829349</name>
</gene>
<dbReference type="HOGENOM" id="CLU_2347493_0_0_1"/>
<reference evidence="1 2" key="1">
    <citation type="submission" date="2014-04" db="EMBL/GenBank/DDBJ databases">
        <authorList>
            <consortium name="DOE Joint Genome Institute"/>
            <person name="Kuo A."/>
            <person name="Tarkka M."/>
            <person name="Buscot F."/>
            <person name="Kohler A."/>
            <person name="Nagy L.G."/>
            <person name="Floudas D."/>
            <person name="Copeland A."/>
            <person name="Barry K.W."/>
            <person name="Cichocki N."/>
            <person name="Veneault-Fourrey C."/>
            <person name="LaButti K."/>
            <person name="Lindquist E.A."/>
            <person name="Lipzen A."/>
            <person name="Lundell T."/>
            <person name="Morin E."/>
            <person name="Murat C."/>
            <person name="Sun H."/>
            <person name="Tunlid A."/>
            <person name="Henrissat B."/>
            <person name="Grigoriev I.V."/>
            <person name="Hibbett D.S."/>
            <person name="Martin F."/>
            <person name="Nordberg H.P."/>
            <person name="Cantor M.N."/>
            <person name="Hua S.X."/>
        </authorList>
    </citation>
    <scope>NUCLEOTIDE SEQUENCE [LARGE SCALE GENOMIC DNA]</scope>
    <source>
        <strain evidence="1 2">F 1598</strain>
    </source>
</reference>
<protein>
    <submittedName>
        <fullName evidence="1">Uncharacterized protein</fullName>
    </submittedName>
</protein>
<name>A0A0C3AH99_PILCF</name>
<evidence type="ECO:0000313" key="2">
    <source>
        <dbReference type="Proteomes" id="UP000054166"/>
    </source>
</evidence>
<keyword evidence="2" id="KW-1185">Reference proteome</keyword>
<sequence length="97" mass="11058">MPQHVLRGHGLHFFLSSDPDSFVVGQVDVFDERIYVERLLRSRKRLHLGYYSLAGHNDNSRLEKTYLMIILGKSFALLLLRIVAGSADHQSAMISCE</sequence>
<proteinExistence type="predicted"/>
<reference evidence="2" key="2">
    <citation type="submission" date="2015-01" db="EMBL/GenBank/DDBJ databases">
        <title>Evolutionary Origins and Diversification of the Mycorrhizal Mutualists.</title>
        <authorList>
            <consortium name="DOE Joint Genome Institute"/>
            <consortium name="Mycorrhizal Genomics Consortium"/>
            <person name="Kohler A."/>
            <person name="Kuo A."/>
            <person name="Nagy L.G."/>
            <person name="Floudas D."/>
            <person name="Copeland A."/>
            <person name="Barry K.W."/>
            <person name="Cichocki N."/>
            <person name="Veneault-Fourrey C."/>
            <person name="LaButti K."/>
            <person name="Lindquist E.A."/>
            <person name="Lipzen A."/>
            <person name="Lundell T."/>
            <person name="Morin E."/>
            <person name="Murat C."/>
            <person name="Riley R."/>
            <person name="Ohm R."/>
            <person name="Sun H."/>
            <person name="Tunlid A."/>
            <person name="Henrissat B."/>
            <person name="Grigoriev I.V."/>
            <person name="Hibbett D.S."/>
            <person name="Martin F."/>
        </authorList>
    </citation>
    <scope>NUCLEOTIDE SEQUENCE [LARGE SCALE GENOMIC DNA]</scope>
    <source>
        <strain evidence="2">F 1598</strain>
    </source>
</reference>
<dbReference type="InParanoid" id="A0A0C3AH99"/>
<accession>A0A0C3AH99</accession>
<organism evidence="1 2">
    <name type="scientific">Piloderma croceum (strain F 1598)</name>
    <dbReference type="NCBI Taxonomy" id="765440"/>
    <lineage>
        <taxon>Eukaryota</taxon>
        <taxon>Fungi</taxon>
        <taxon>Dikarya</taxon>
        <taxon>Basidiomycota</taxon>
        <taxon>Agaricomycotina</taxon>
        <taxon>Agaricomycetes</taxon>
        <taxon>Agaricomycetidae</taxon>
        <taxon>Atheliales</taxon>
        <taxon>Atheliaceae</taxon>
        <taxon>Piloderma</taxon>
    </lineage>
</organism>
<dbReference type="EMBL" id="KN833091">
    <property type="protein sequence ID" value="KIM73168.1"/>
    <property type="molecule type" value="Genomic_DNA"/>
</dbReference>